<evidence type="ECO:0000313" key="1">
    <source>
        <dbReference type="EMBL" id="KAJ7562948.1"/>
    </source>
</evidence>
<comment type="caution">
    <text evidence="1">The sequence shown here is derived from an EMBL/GenBank/DDBJ whole genome shotgun (WGS) entry which is preliminary data.</text>
</comment>
<proteinExistence type="predicted"/>
<dbReference type="EMBL" id="CM055094">
    <property type="protein sequence ID" value="KAJ7562948.1"/>
    <property type="molecule type" value="Genomic_DNA"/>
</dbReference>
<accession>A0ACC2E8J0</accession>
<gene>
    <name evidence="1" type="ORF">O6H91_03G089800</name>
</gene>
<dbReference type="Proteomes" id="UP001162992">
    <property type="component" value="Chromosome 3"/>
</dbReference>
<keyword evidence="2" id="KW-1185">Reference proteome</keyword>
<sequence length="520" mass="55724">MEYYYGAVQGARSSFSGLDLIPVGDPDPDAAGAVLSSLSTRGKWHLQHALPSSSMPLSEGDLEEAMWQLPLKASNVMEPVVAGPYPERPGEPDCVYYMRTGLCGFGMSCRFNHPHNRKMAALLARGKGEYPERIGQPECQYYLKMGTCKFGITCKYHHPRDKAGSAGRVHLNVLGLPLRPGEKECAYYMRTGSCKYSTTCKFHHPQPAAAGALMPMGSSPVYGHTGLSSTPASHHYPTGFHAWPLARAPYLPGARLQGPSSYGPIIFPPTQGLVSMSGWSPYQGPVSPLATTDGQQPGLGSSYIYGAAPQADPLAGIRGPYTAYSPISGAVGLATIQPQSIGSHREITFPERPGQPECQYYMKTGDCKFRATCRYHHPKDRTAPTGVCLLGPLGLPLRPGAQPCAYYSRYGICKFGPTCKFDHPLGELSYSPSSSSLADLPVAPYAAGSPATSHVPLNSSEALHEVPRSLTSTSNSPSPASADHASHRYPPLGENSEEISSTGTHTLRAHSPQLEQAYAV</sequence>
<name>A0ACC2E8J0_DIPCM</name>
<organism evidence="1 2">
    <name type="scientific">Diphasiastrum complanatum</name>
    <name type="common">Issler's clubmoss</name>
    <name type="synonym">Lycopodium complanatum</name>
    <dbReference type="NCBI Taxonomy" id="34168"/>
    <lineage>
        <taxon>Eukaryota</taxon>
        <taxon>Viridiplantae</taxon>
        <taxon>Streptophyta</taxon>
        <taxon>Embryophyta</taxon>
        <taxon>Tracheophyta</taxon>
        <taxon>Lycopodiopsida</taxon>
        <taxon>Lycopodiales</taxon>
        <taxon>Lycopodiaceae</taxon>
        <taxon>Lycopodioideae</taxon>
        <taxon>Diphasiastrum</taxon>
    </lineage>
</organism>
<reference evidence="2" key="1">
    <citation type="journal article" date="2024" name="Proc. Natl. Acad. Sci. U.S.A.">
        <title>Extraordinary preservation of gene collinearity over three hundred million years revealed in homosporous lycophytes.</title>
        <authorList>
            <person name="Li C."/>
            <person name="Wickell D."/>
            <person name="Kuo L.Y."/>
            <person name="Chen X."/>
            <person name="Nie B."/>
            <person name="Liao X."/>
            <person name="Peng D."/>
            <person name="Ji J."/>
            <person name="Jenkins J."/>
            <person name="Williams M."/>
            <person name="Shu S."/>
            <person name="Plott C."/>
            <person name="Barry K."/>
            <person name="Rajasekar S."/>
            <person name="Grimwood J."/>
            <person name="Han X."/>
            <person name="Sun S."/>
            <person name="Hou Z."/>
            <person name="He W."/>
            <person name="Dai G."/>
            <person name="Sun C."/>
            <person name="Schmutz J."/>
            <person name="Leebens-Mack J.H."/>
            <person name="Li F.W."/>
            <person name="Wang L."/>
        </authorList>
    </citation>
    <scope>NUCLEOTIDE SEQUENCE [LARGE SCALE GENOMIC DNA]</scope>
    <source>
        <strain evidence="2">cv. PW_Plant_1</strain>
    </source>
</reference>
<evidence type="ECO:0000313" key="2">
    <source>
        <dbReference type="Proteomes" id="UP001162992"/>
    </source>
</evidence>
<protein>
    <submittedName>
        <fullName evidence="1">Uncharacterized protein</fullName>
    </submittedName>
</protein>